<evidence type="ECO:0000256" key="4">
    <source>
        <dbReference type="ARBA" id="ARBA00022840"/>
    </source>
</evidence>
<gene>
    <name evidence="6" type="ORF">HGM15179_017102</name>
</gene>
<comment type="similarity">
    <text evidence="1">Belongs to the protein kinase superfamily. STE Ser/Thr protein kinase family. STE20 subfamily.</text>
</comment>
<dbReference type="Pfam" id="PF00069">
    <property type="entry name" value="Pkinase"/>
    <property type="match status" value="1"/>
</dbReference>
<dbReference type="EMBL" id="SWJQ01000957">
    <property type="protein sequence ID" value="TRZ10008.1"/>
    <property type="molecule type" value="Genomic_DNA"/>
</dbReference>
<organism evidence="6 7">
    <name type="scientific">Zosterops borbonicus</name>
    <dbReference type="NCBI Taxonomy" id="364589"/>
    <lineage>
        <taxon>Eukaryota</taxon>
        <taxon>Metazoa</taxon>
        <taxon>Chordata</taxon>
        <taxon>Craniata</taxon>
        <taxon>Vertebrata</taxon>
        <taxon>Euteleostomi</taxon>
        <taxon>Archelosauria</taxon>
        <taxon>Archosauria</taxon>
        <taxon>Dinosauria</taxon>
        <taxon>Saurischia</taxon>
        <taxon>Theropoda</taxon>
        <taxon>Coelurosauria</taxon>
        <taxon>Aves</taxon>
        <taxon>Neognathae</taxon>
        <taxon>Neoaves</taxon>
        <taxon>Telluraves</taxon>
        <taxon>Australaves</taxon>
        <taxon>Passeriformes</taxon>
        <taxon>Sylvioidea</taxon>
        <taxon>Zosteropidae</taxon>
        <taxon>Zosterops</taxon>
    </lineage>
</organism>
<protein>
    <recommendedName>
        <fullName evidence="2">non-specific serine/threonine protein kinase</fullName>
        <ecNumber evidence="2">2.7.11.1</ecNumber>
    </recommendedName>
</protein>
<comment type="caution">
    <text evidence="6">The sequence shown here is derived from an EMBL/GenBank/DDBJ whole genome shotgun (WGS) entry which is preliminary data.</text>
</comment>
<keyword evidence="3" id="KW-0547">Nucleotide-binding</keyword>
<evidence type="ECO:0000259" key="5">
    <source>
        <dbReference type="PROSITE" id="PS50011"/>
    </source>
</evidence>
<reference evidence="6" key="1">
    <citation type="submission" date="2019-04" db="EMBL/GenBank/DDBJ databases">
        <title>Genome assembly of Zosterops borbonicus 15179.</title>
        <authorList>
            <person name="Leroy T."/>
            <person name="Anselmetti Y."/>
            <person name="Tilak M.-K."/>
            <person name="Nabholz B."/>
        </authorList>
    </citation>
    <scope>NUCLEOTIDE SEQUENCE</scope>
    <source>
        <strain evidence="6">HGM_15179</strain>
        <tissue evidence="6">Muscle</tissue>
    </source>
</reference>
<dbReference type="PROSITE" id="PS50011">
    <property type="entry name" value="PROTEIN_KINASE_DOM"/>
    <property type="match status" value="1"/>
</dbReference>
<dbReference type="InterPro" id="IPR011009">
    <property type="entry name" value="Kinase-like_dom_sf"/>
</dbReference>
<evidence type="ECO:0000256" key="3">
    <source>
        <dbReference type="ARBA" id="ARBA00022741"/>
    </source>
</evidence>
<dbReference type="OrthoDB" id="2914378at2759"/>
<dbReference type="Gene3D" id="1.10.510.10">
    <property type="entry name" value="Transferase(Phosphotransferase) domain 1"/>
    <property type="match status" value="1"/>
</dbReference>
<dbReference type="InterPro" id="IPR000719">
    <property type="entry name" value="Prot_kinase_dom"/>
</dbReference>
<evidence type="ECO:0000313" key="6">
    <source>
        <dbReference type="EMBL" id="TRZ10008.1"/>
    </source>
</evidence>
<keyword evidence="7" id="KW-1185">Reference proteome</keyword>
<keyword evidence="4" id="KW-0067">ATP-binding</keyword>
<name>A0A8K1LDP1_9PASS</name>
<dbReference type="AlphaFoldDB" id="A0A8K1LDP1"/>
<dbReference type="GO" id="GO:0005524">
    <property type="term" value="F:ATP binding"/>
    <property type="evidence" value="ECO:0007669"/>
    <property type="project" value="UniProtKB-KW"/>
</dbReference>
<accession>A0A8K1LDP1</accession>
<dbReference type="SMART" id="SM00220">
    <property type="entry name" value="S_TKc"/>
    <property type="match status" value="1"/>
</dbReference>
<evidence type="ECO:0000256" key="1">
    <source>
        <dbReference type="ARBA" id="ARBA00008874"/>
    </source>
</evidence>
<dbReference type="GO" id="GO:0004674">
    <property type="term" value="F:protein serine/threonine kinase activity"/>
    <property type="evidence" value="ECO:0007669"/>
    <property type="project" value="UniProtKB-EC"/>
</dbReference>
<dbReference type="EC" id="2.7.11.1" evidence="2"/>
<feature type="domain" description="Protein kinase" evidence="5">
    <location>
        <begin position="1"/>
        <end position="187"/>
    </location>
</feature>
<dbReference type="InterPro" id="IPR051931">
    <property type="entry name" value="PAK3-like"/>
</dbReference>
<proteinExistence type="inferred from homology"/>
<dbReference type="PANTHER" id="PTHR45832">
    <property type="entry name" value="SERINE/THREONINE-PROTEIN KINASE SAMKA-RELATED-RELATED"/>
    <property type="match status" value="1"/>
</dbReference>
<evidence type="ECO:0000256" key="2">
    <source>
        <dbReference type="ARBA" id="ARBA00012513"/>
    </source>
</evidence>
<dbReference type="PANTHER" id="PTHR45832:SF22">
    <property type="entry name" value="SERINE_THREONINE-PROTEIN KINASE SAMKA-RELATED"/>
    <property type="match status" value="1"/>
</dbReference>
<dbReference type="SUPFAM" id="SSF56112">
    <property type="entry name" value="Protein kinase-like (PK-like)"/>
    <property type="match status" value="1"/>
</dbReference>
<sequence>MEMRAFISTLLFPPFSYLVDDEVWLVMEYMDGGSLYDVIREIRMMEGEIAAVSRELTAEQSKRRSAVGTTYWMAPEVFSRKPYGPKVDIWSLGIVGIEMVEGEPPHLMKSSRTIVSILLILSDGGKDRIMQIGEMLIFLLTLEEHEVESQPEKNKRLLFSSNDHSEKGCVTPKRKGVYIRHSFVALL</sequence>
<dbReference type="Proteomes" id="UP000796761">
    <property type="component" value="Unassembled WGS sequence"/>
</dbReference>
<evidence type="ECO:0000313" key="7">
    <source>
        <dbReference type="Proteomes" id="UP000796761"/>
    </source>
</evidence>